<name>A0A6A7W8C4_9BACT</name>
<comment type="caution">
    <text evidence="2">The sequence shown here is derived from an EMBL/GenBank/DDBJ whole genome shotgun (WGS) entry which is preliminary data.</text>
</comment>
<evidence type="ECO:0000313" key="2">
    <source>
        <dbReference type="EMBL" id="MQP10652.1"/>
    </source>
</evidence>
<gene>
    <name evidence="2" type="ORF">F7D20_01440</name>
</gene>
<dbReference type="RefSeq" id="WP_158462479.1">
    <property type="nucleotide sequence ID" value="NZ_VZAD01000013.1"/>
</dbReference>
<organism evidence="2 3">
    <name type="scientific">Segatella copri</name>
    <dbReference type="NCBI Taxonomy" id="165179"/>
    <lineage>
        <taxon>Bacteria</taxon>
        <taxon>Pseudomonadati</taxon>
        <taxon>Bacteroidota</taxon>
        <taxon>Bacteroidia</taxon>
        <taxon>Bacteroidales</taxon>
        <taxon>Prevotellaceae</taxon>
        <taxon>Segatella</taxon>
    </lineage>
</organism>
<proteinExistence type="predicted"/>
<accession>A0A6A7W8C4</accession>
<dbReference type="Proteomes" id="UP000384372">
    <property type="component" value="Unassembled WGS sequence"/>
</dbReference>
<keyword evidence="3" id="KW-1185">Reference proteome</keyword>
<dbReference type="EMBL" id="VZAD01000013">
    <property type="protein sequence ID" value="MQP10652.1"/>
    <property type="molecule type" value="Genomic_DNA"/>
</dbReference>
<reference evidence="2 3" key="1">
    <citation type="submission" date="2019-09" db="EMBL/GenBank/DDBJ databases">
        <title>Distinct polysaccharide growth profiles of human intestinal Prevotella copri isolates.</title>
        <authorList>
            <person name="Fehlner-Peach H."/>
            <person name="Magnabosco C."/>
            <person name="Raghavan V."/>
            <person name="Scher J.U."/>
            <person name="Tett A."/>
            <person name="Cox L.M."/>
            <person name="Gottsegen C."/>
            <person name="Watters A."/>
            <person name="Wiltshire- Gordon J.D."/>
            <person name="Segata N."/>
            <person name="Bonneau R."/>
            <person name="Littman D.R."/>
        </authorList>
    </citation>
    <scope>NUCLEOTIDE SEQUENCE [LARGE SCALE GENOMIC DNA]</scope>
    <source>
        <strain evidence="3">iAQ1173</strain>
    </source>
</reference>
<evidence type="ECO:0000313" key="3">
    <source>
        <dbReference type="Proteomes" id="UP000384372"/>
    </source>
</evidence>
<dbReference type="OrthoDB" id="10000742at2"/>
<feature type="region of interest" description="Disordered" evidence="1">
    <location>
        <begin position="1"/>
        <end position="27"/>
    </location>
</feature>
<dbReference type="AlphaFoldDB" id="A0A6A7W8C4"/>
<evidence type="ECO:0000256" key="1">
    <source>
        <dbReference type="SAM" id="MobiDB-lite"/>
    </source>
</evidence>
<sequence>MENHKKSSLKMYLQQPFPDRSKPKMKGEENSISEYYDLFSSDYSIDDFFVVKFKSVGKGRQMTSAVVHSNRIEGAKEDKSVELEVKKFLITFNIT</sequence>
<protein>
    <submittedName>
        <fullName evidence="2">Uncharacterized protein</fullName>
    </submittedName>
</protein>